<dbReference type="HAMAP" id="MF_00658">
    <property type="entry name" value="23SrRNA_methyltr_H"/>
    <property type="match status" value="1"/>
</dbReference>
<dbReference type="PANTHER" id="PTHR33603:SF1">
    <property type="entry name" value="RIBOSOMAL RNA LARGE SUBUNIT METHYLTRANSFERASE H"/>
    <property type="match status" value="1"/>
</dbReference>
<dbReference type="PANTHER" id="PTHR33603">
    <property type="entry name" value="METHYLTRANSFERASE"/>
    <property type="match status" value="1"/>
</dbReference>
<evidence type="ECO:0000256" key="2">
    <source>
        <dbReference type="ARBA" id="ARBA00022679"/>
    </source>
</evidence>
<feature type="binding site" evidence="5">
    <location>
        <begin position="120"/>
        <end position="125"/>
    </location>
    <ligand>
        <name>S-adenosyl-L-methionine</name>
        <dbReference type="ChEBI" id="CHEBI:59789"/>
    </ligand>
</feature>
<evidence type="ECO:0000313" key="7">
    <source>
        <dbReference type="Proteomes" id="UP000709959"/>
    </source>
</evidence>
<evidence type="ECO:0000256" key="1">
    <source>
        <dbReference type="ARBA" id="ARBA00022603"/>
    </source>
</evidence>
<sequence length="152" mass="17470">MYPISVLAFGRLRLEPCQKLQEHYLGMLRTYARMEVVELPEGKGDPARQLREEAERLRPRLAAARCPVLLTPEGASRDSEGLARWLVERMNRGESLAFALGSSHGFDPALKKEIPEQMSLSPMTFPHELSRVMFLEQLYRAFTILRGKEYHK</sequence>
<dbReference type="GO" id="GO:0070038">
    <property type="term" value="F:rRNA (pseudouridine-N3-)-methyltransferase activity"/>
    <property type="evidence" value="ECO:0007669"/>
    <property type="project" value="UniProtKB-UniRule"/>
</dbReference>
<comment type="caution">
    <text evidence="6">The sequence shown here is derived from an EMBL/GenBank/DDBJ whole genome shotgun (WGS) entry which is preliminary data.</text>
</comment>
<accession>A0A936F4T9</accession>
<dbReference type="EC" id="2.1.1.177" evidence="5"/>
<comment type="catalytic activity">
    <reaction evidence="5">
        <text>pseudouridine(1915) in 23S rRNA + S-adenosyl-L-methionine = N(3)-methylpseudouridine(1915) in 23S rRNA + S-adenosyl-L-homocysteine + H(+)</text>
        <dbReference type="Rhea" id="RHEA:42752"/>
        <dbReference type="Rhea" id="RHEA-COMP:10221"/>
        <dbReference type="Rhea" id="RHEA-COMP:10222"/>
        <dbReference type="ChEBI" id="CHEBI:15378"/>
        <dbReference type="ChEBI" id="CHEBI:57856"/>
        <dbReference type="ChEBI" id="CHEBI:59789"/>
        <dbReference type="ChEBI" id="CHEBI:65314"/>
        <dbReference type="ChEBI" id="CHEBI:74486"/>
        <dbReference type="EC" id="2.1.1.177"/>
    </reaction>
</comment>
<dbReference type="Pfam" id="PF02590">
    <property type="entry name" value="SPOUT_MTase"/>
    <property type="match status" value="1"/>
</dbReference>
<dbReference type="AlphaFoldDB" id="A0A936F4T9"/>
<name>A0A936F4T9_9BACT</name>
<dbReference type="InterPro" id="IPR029026">
    <property type="entry name" value="tRNA_m1G_MTases_N"/>
</dbReference>
<organism evidence="6 7">
    <name type="scientific">Candidatus Geothrix odensensis</name>
    <dbReference type="NCBI Taxonomy" id="2954440"/>
    <lineage>
        <taxon>Bacteria</taxon>
        <taxon>Pseudomonadati</taxon>
        <taxon>Acidobacteriota</taxon>
        <taxon>Holophagae</taxon>
        <taxon>Holophagales</taxon>
        <taxon>Holophagaceae</taxon>
        <taxon>Geothrix</taxon>
    </lineage>
</organism>
<dbReference type="PIRSF" id="PIRSF004505">
    <property type="entry name" value="MT_bac"/>
    <property type="match status" value="1"/>
</dbReference>
<dbReference type="InterPro" id="IPR003742">
    <property type="entry name" value="RlmH-like"/>
</dbReference>
<comment type="subcellular location">
    <subcellularLocation>
        <location evidence="5">Cytoplasm</location>
    </subcellularLocation>
</comment>
<feature type="binding site" evidence="5">
    <location>
        <position position="70"/>
    </location>
    <ligand>
        <name>S-adenosyl-L-methionine</name>
        <dbReference type="ChEBI" id="CHEBI:59789"/>
    </ligand>
</feature>
<keyword evidence="5" id="KW-0698">rRNA processing</keyword>
<keyword evidence="5" id="KW-0963">Cytoplasm</keyword>
<comment type="similarity">
    <text evidence="4 5">Belongs to the RNA methyltransferase RlmH family.</text>
</comment>
<evidence type="ECO:0000313" key="6">
    <source>
        <dbReference type="EMBL" id="MBK8573745.1"/>
    </source>
</evidence>
<keyword evidence="2 5" id="KW-0808">Transferase</keyword>
<evidence type="ECO:0000256" key="4">
    <source>
        <dbReference type="ARBA" id="ARBA00038303"/>
    </source>
</evidence>
<comment type="subunit">
    <text evidence="5">Homodimer.</text>
</comment>
<dbReference type="Proteomes" id="UP000709959">
    <property type="component" value="Unassembled WGS sequence"/>
</dbReference>
<protein>
    <recommendedName>
        <fullName evidence="5">Ribosomal RNA large subunit methyltransferase H</fullName>
        <ecNumber evidence="5">2.1.1.177</ecNumber>
    </recommendedName>
    <alternativeName>
        <fullName evidence="5">23S rRNA (pseudouridine1915-N3)-methyltransferase</fullName>
    </alternativeName>
    <alternativeName>
        <fullName evidence="5">23S rRNA m3Psi1915 methyltransferase</fullName>
    </alternativeName>
    <alternativeName>
        <fullName evidence="5">rRNA (pseudouridine-N3-)-methyltransferase RlmH</fullName>
    </alternativeName>
</protein>
<evidence type="ECO:0000256" key="5">
    <source>
        <dbReference type="HAMAP-Rule" id="MF_00658"/>
    </source>
</evidence>
<dbReference type="GO" id="GO:0005737">
    <property type="term" value="C:cytoplasm"/>
    <property type="evidence" value="ECO:0007669"/>
    <property type="project" value="UniProtKB-SubCell"/>
</dbReference>
<dbReference type="Gene3D" id="3.40.1280.10">
    <property type="match status" value="1"/>
</dbReference>
<comment type="function">
    <text evidence="5">Specifically methylates the pseudouridine at position 1915 (m3Psi1915) in 23S rRNA.</text>
</comment>
<gene>
    <name evidence="5" type="primary">rlmH</name>
    <name evidence="6" type="ORF">IPN91_14250</name>
</gene>
<keyword evidence="3 5" id="KW-0949">S-adenosyl-L-methionine</keyword>
<dbReference type="EMBL" id="JADKCH010000031">
    <property type="protein sequence ID" value="MBK8573745.1"/>
    <property type="molecule type" value="Genomic_DNA"/>
</dbReference>
<evidence type="ECO:0000256" key="3">
    <source>
        <dbReference type="ARBA" id="ARBA00022691"/>
    </source>
</evidence>
<dbReference type="CDD" id="cd18081">
    <property type="entry name" value="RlmH-like"/>
    <property type="match status" value="1"/>
</dbReference>
<proteinExistence type="inferred from homology"/>
<dbReference type="SUPFAM" id="SSF75217">
    <property type="entry name" value="alpha/beta knot"/>
    <property type="match status" value="1"/>
</dbReference>
<dbReference type="InterPro" id="IPR029028">
    <property type="entry name" value="Alpha/beta_knot_MTases"/>
</dbReference>
<keyword evidence="1 5" id="KW-0489">Methyltransferase</keyword>
<reference evidence="6 7" key="1">
    <citation type="submission" date="2020-10" db="EMBL/GenBank/DDBJ databases">
        <title>Connecting structure to function with the recovery of over 1000 high-quality activated sludge metagenome-assembled genomes encoding full-length rRNA genes using long-read sequencing.</title>
        <authorList>
            <person name="Singleton C.M."/>
            <person name="Petriglieri F."/>
            <person name="Kristensen J.M."/>
            <person name="Kirkegaard R.H."/>
            <person name="Michaelsen T.Y."/>
            <person name="Andersen M.H."/>
            <person name="Karst S.M."/>
            <person name="Dueholm M.S."/>
            <person name="Nielsen P.H."/>
            <person name="Albertsen M."/>
        </authorList>
    </citation>
    <scope>NUCLEOTIDE SEQUENCE [LARGE SCALE GENOMIC DNA]</scope>
    <source>
        <strain evidence="6">OdNE_18-Q3-R46-58_MAXAC.008</strain>
    </source>
</reference>
<feature type="binding site" evidence="5">
    <location>
        <position position="101"/>
    </location>
    <ligand>
        <name>S-adenosyl-L-methionine</name>
        <dbReference type="ChEBI" id="CHEBI:59789"/>
    </ligand>
</feature>